<keyword evidence="2" id="KW-1185">Reference proteome</keyword>
<gene>
    <name evidence="1" type="ORF">NDU88_007931</name>
</gene>
<dbReference type="EMBL" id="JANPWB010000010">
    <property type="protein sequence ID" value="KAJ1141603.1"/>
    <property type="molecule type" value="Genomic_DNA"/>
</dbReference>
<dbReference type="Proteomes" id="UP001066276">
    <property type="component" value="Chromosome 6"/>
</dbReference>
<accession>A0AAV7QT36</accession>
<comment type="caution">
    <text evidence="1">The sequence shown here is derived from an EMBL/GenBank/DDBJ whole genome shotgun (WGS) entry which is preliminary data.</text>
</comment>
<evidence type="ECO:0000313" key="2">
    <source>
        <dbReference type="Proteomes" id="UP001066276"/>
    </source>
</evidence>
<proteinExistence type="predicted"/>
<sequence>MYWTVLAAHSAGVACAEHKQEGSEASPGNGYRVSELCCRSPNPKLQIISLTVVGHPIERRYISTNLPKTGKLKQRETGRVLRAQPAPRTPGAGLFPALRPHTCDADWKCPVPPPRRPPLSSCEHLAWFFCRHSPGSGAADALSMPSAWQKSYRCPL</sequence>
<evidence type="ECO:0000313" key="1">
    <source>
        <dbReference type="EMBL" id="KAJ1141603.1"/>
    </source>
</evidence>
<dbReference type="AlphaFoldDB" id="A0AAV7QT36"/>
<evidence type="ECO:0008006" key="3">
    <source>
        <dbReference type="Google" id="ProtNLM"/>
    </source>
</evidence>
<name>A0AAV7QT36_PLEWA</name>
<protein>
    <recommendedName>
        <fullName evidence="3">Secreted protein</fullName>
    </recommendedName>
</protein>
<reference evidence="1" key="1">
    <citation type="journal article" date="2022" name="bioRxiv">
        <title>Sequencing and chromosome-scale assembly of the giantPleurodeles waltlgenome.</title>
        <authorList>
            <person name="Brown T."/>
            <person name="Elewa A."/>
            <person name="Iarovenko S."/>
            <person name="Subramanian E."/>
            <person name="Araus A.J."/>
            <person name="Petzold A."/>
            <person name="Susuki M."/>
            <person name="Suzuki K.-i.T."/>
            <person name="Hayashi T."/>
            <person name="Toyoda A."/>
            <person name="Oliveira C."/>
            <person name="Osipova E."/>
            <person name="Leigh N.D."/>
            <person name="Simon A."/>
            <person name="Yun M.H."/>
        </authorList>
    </citation>
    <scope>NUCLEOTIDE SEQUENCE</scope>
    <source>
        <strain evidence="1">20211129_DDA</strain>
        <tissue evidence="1">Liver</tissue>
    </source>
</reference>
<organism evidence="1 2">
    <name type="scientific">Pleurodeles waltl</name>
    <name type="common">Iberian ribbed newt</name>
    <dbReference type="NCBI Taxonomy" id="8319"/>
    <lineage>
        <taxon>Eukaryota</taxon>
        <taxon>Metazoa</taxon>
        <taxon>Chordata</taxon>
        <taxon>Craniata</taxon>
        <taxon>Vertebrata</taxon>
        <taxon>Euteleostomi</taxon>
        <taxon>Amphibia</taxon>
        <taxon>Batrachia</taxon>
        <taxon>Caudata</taxon>
        <taxon>Salamandroidea</taxon>
        <taxon>Salamandridae</taxon>
        <taxon>Pleurodelinae</taxon>
        <taxon>Pleurodeles</taxon>
    </lineage>
</organism>